<evidence type="ECO:0000256" key="3">
    <source>
        <dbReference type="SAM" id="SignalP"/>
    </source>
</evidence>
<feature type="binding site" evidence="1">
    <location>
        <position position="412"/>
    </location>
    <ligand>
        <name>Zn(2+)</name>
        <dbReference type="ChEBI" id="CHEBI:29105"/>
        <note>catalytic</note>
    </ligand>
</feature>
<dbReference type="Gene3D" id="2.60.120.260">
    <property type="entry name" value="Galactose-binding domain-like"/>
    <property type="match status" value="1"/>
</dbReference>
<evidence type="ECO:0000313" key="5">
    <source>
        <dbReference type="EMBL" id="KAL3801615.1"/>
    </source>
</evidence>
<dbReference type="PROSITE" id="PS50215">
    <property type="entry name" value="ADAM_MEPRO"/>
    <property type="match status" value="1"/>
</dbReference>
<reference evidence="5 6" key="1">
    <citation type="journal article" date="2020" name="G3 (Bethesda)">
        <title>Improved Reference Genome for Cyclotella cryptica CCMP332, a Model for Cell Wall Morphogenesis, Salinity Adaptation, and Lipid Production in Diatoms (Bacillariophyta).</title>
        <authorList>
            <person name="Roberts W.R."/>
            <person name="Downey K.M."/>
            <person name="Ruck E.C."/>
            <person name="Traller J.C."/>
            <person name="Alverson A.J."/>
        </authorList>
    </citation>
    <scope>NUCLEOTIDE SEQUENCE [LARGE SCALE GENOMIC DNA]</scope>
    <source>
        <strain evidence="5 6">CCMP332</strain>
    </source>
</reference>
<keyword evidence="1" id="KW-0862">Zinc</keyword>
<gene>
    <name evidence="5" type="ORF">HJC23_013120</name>
</gene>
<feature type="compositionally biased region" description="Basic and acidic residues" evidence="2">
    <location>
        <begin position="201"/>
        <end position="222"/>
    </location>
</feature>
<accession>A0ABD3QUE3</accession>
<sequence>MNLSLTLQSAALGIFVFVTHPSHAIDRRVLLPNERIADIIRHKTVVDARDALRFTITATVRGRHGSDASNLSKFADSTSKPSTVSMDVIEALPAITPDTHILLSDGTSLRFGDSSNTLSTLLVSDTTTSTGRSGLTVLAVDPITREMQGVMEQKGSRSMKIRQGRDGGVVTATEAEEMAMPAWECGVGNDDTLFHRVLEEEEEDHHHDDHGHEHNHEHDQHDHHHHHHDEFDPTISAIENLSKSLRGTKINPLNKRRLQDSTVPYNYQVDLFIEIDNDFITNTGGGPRDAAGITTNAYNYVNALVTAANVIYESEIDTHLHVNTIKLSTLYDSTVSTSDALGIMRSNYGGSTWHTEGVDVQHAMLGKGLGGGIAYIGVLCNSGWGFGLTAGLSGNFVSLDQRVVWDLKSFMHEIGHNFASGHSHDTNYYSPVIDTCGSSCPTSPGSKWSTIMSYCQVSEFMDFLLNITEQQMSKIAFFDSSLLPHGMSFYEISQLTDLLLYLSPSGTQHCPGDYGNLMYSFGGIYDGSGPKSDIANWIDKPELVANYDSAHKSVVPRREAHKMYSHVSSRGSCVVPPVPPVPVKFAVYDSILKVPKCSTAAESCSSGTLLDGRGNIGPSEQGKSPNTLVSCIDGNSGTYHSDESIDVIKVSSMDGGLLTAGKTAEIEATVYVYNPSEDFADFYYSTNPSNPTWTLIGTANPSGNGLQSIKMRYTLPSGGLQAVRVVFRWHGNASTSNPFQCPSSGYDDIDDVVFTVSSNGDTPATPNPTFSPTKKPTNMPTPQPTPSPTNIPTSQKPTPNPTNNPTQKPTNKPTSNPTKIPTENPTKKPTLNPTNIPTEHPTKKPTSNPTNIPTQKPTSKPTPNPTIIPTQAPTRKPTIQSTIFPTKQPVTPAPSSKPTYTPTTKPTAQPTAVPTKHPVTSAPSNTPTTSPTIADLTCYKKARKLRLESTTGEHIQMFELQALTSGTNIALQGTATQSSNWNNNFLATKAIDGDKSTFSHTRDSNAYWEVDFGGIYSIDTVVILNRWCINSLDAPGCLCRLSRATLVFLDETDSIVTSRTLGNTCATHTIVESFISDPGCPSRALR</sequence>
<comment type="caution">
    <text evidence="1">Lacks conserved residue(s) required for the propagation of feature annotation.</text>
</comment>
<feature type="binding site" evidence="1">
    <location>
        <position position="422"/>
    </location>
    <ligand>
        <name>Zn(2+)</name>
        <dbReference type="ChEBI" id="CHEBI:29105"/>
        <note>catalytic</note>
    </ligand>
</feature>
<feature type="region of interest" description="Disordered" evidence="2">
    <location>
        <begin position="754"/>
        <end position="930"/>
    </location>
</feature>
<feature type="signal peptide" evidence="3">
    <location>
        <begin position="1"/>
        <end position="24"/>
    </location>
</feature>
<dbReference type="PANTHER" id="PTHR33683">
    <property type="entry name" value="1, PUTATIVE-RELATED"/>
    <property type="match status" value="1"/>
</dbReference>
<feature type="chain" id="PRO_5044799786" description="Peptidase M12B domain-containing protein" evidence="3">
    <location>
        <begin position="25"/>
        <end position="1086"/>
    </location>
</feature>
<comment type="caution">
    <text evidence="5">The sequence shown here is derived from an EMBL/GenBank/DDBJ whole genome shotgun (WGS) entry which is preliminary data.</text>
</comment>
<dbReference type="InterPro" id="IPR008979">
    <property type="entry name" value="Galactose-bd-like_sf"/>
</dbReference>
<feature type="binding site" evidence="1">
    <location>
        <position position="416"/>
    </location>
    <ligand>
        <name>Zn(2+)</name>
        <dbReference type="ChEBI" id="CHEBI:29105"/>
        <note>catalytic</note>
    </ligand>
</feature>
<dbReference type="PANTHER" id="PTHR33683:SF46">
    <property type="entry name" value="SUSHI DOMAIN-CONTAINING PROTEIN"/>
    <property type="match status" value="1"/>
</dbReference>
<dbReference type="GO" id="GO:0046872">
    <property type="term" value="F:metal ion binding"/>
    <property type="evidence" value="ECO:0007669"/>
    <property type="project" value="UniProtKB-KW"/>
</dbReference>
<feature type="compositionally biased region" description="Polar residues" evidence="2">
    <location>
        <begin position="867"/>
        <end position="889"/>
    </location>
</feature>
<feature type="active site" evidence="1">
    <location>
        <position position="413"/>
    </location>
</feature>
<dbReference type="Gene3D" id="3.40.50.1980">
    <property type="entry name" value="Nitrogenase molybdenum iron protein domain"/>
    <property type="match status" value="1"/>
</dbReference>
<dbReference type="Gene3D" id="3.40.390.10">
    <property type="entry name" value="Collagenase (Catalytic Domain)"/>
    <property type="match status" value="1"/>
</dbReference>
<protein>
    <recommendedName>
        <fullName evidence="4">Peptidase M12B domain-containing protein</fullName>
    </recommendedName>
</protein>
<feature type="domain" description="Peptidase M12B" evidence="4">
    <location>
        <begin position="267"/>
        <end position="476"/>
    </location>
</feature>
<dbReference type="AlphaFoldDB" id="A0ABD3QUE3"/>
<feature type="compositionally biased region" description="Polar residues" evidence="2">
    <location>
        <begin position="823"/>
        <end position="837"/>
    </location>
</feature>
<organism evidence="5 6">
    <name type="scientific">Cyclotella cryptica</name>
    <dbReference type="NCBI Taxonomy" id="29204"/>
    <lineage>
        <taxon>Eukaryota</taxon>
        <taxon>Sar</taxon>
        <taxon>Stramenopiles</taxon>
        <taxon>Ochrophyta</taxon>
        <taxon>Bacillariophyta</taxon>
        <taxon>Coscinodiscophyceae</taxon>
        <taxon>Thalassiosirophycidae</taxon>
        <taxon>Stephanodiscales</taxon>
        <taxon>Stephanodiscaceae</taxon>
        <taxon>Cyclotella</taxon>
    </lineage>
</organism>
<dbReference type="SUPFAM" id="SSF49785">
    <property type="entry name" value="Galactose-binding domain-like"/>
    <property type="match status" value="1"/>
</dbReference>
<feature type="region of interest" description="Disordered" evidence="2">
    <location>
        <begin position="201"/>
        <end position="230"/>
    </location>
</feature>
<dbReference type="InterPro" id="IPR000421">
    <property type="entry name" value="FA58C"/>
</dbReference>
<dbReference type="InterPro" id="IPR024079">
    <property type="entry name" value="MetalloPept_cat_dom_sf"/>
</dbReference>
<dbReference type="Pfam" id="PF00754">
    <property type="entry name" value="F5_F8_type_C"/>
    <property type="match status" value="1"/>
</dbReference>
<keyword evidence="3" id="KW-0732">Signal</keyword>
<dbReference type="Pfam" id="PF13582">
    <property type="entry name" value="Reprolysin_3"/>
    <property type="match status" value="1"/>
</dbReference>
<name>A0ABD3QUE3_9STRA</name>
<evidence type="ECO:0000256" key="1">
    <source>
        <dbReference type="PROSITE-ProRule" id="PRU00276"/>
    </source>
</evidence>
<feature type="compositionally biased region" description="Low complexity" evidence="2">
    <location>
        <begin position="893"/>
        <end position="930"/>
    </location>
</feature>
<feature type="compositionally biased region" description="Polar residues" evidence="2">
    <location>
        <begin position="844"/>
        <end position="859"/>
    </location>
</feature>
<dbReference type="SUPFAM" id="SSF55486">
    <property type="entry name" value="Metalloproteases ('zincins'), catalytic domain"/>
    <property type="match status" value="1"/>
</dbReference>
<dbReference type="InterPro" id="IPR001590">
    <property type="entry name" value="Peptidase_M12B"/>
</dbReference>
<evidence type="ECO:0000313" key="6">
    <source>
        <dbReference type="Proteomes" id="UP001516023"/>
    </source>
</evidence>
<proteinExistence type="predicted"/>
<dbReference type="EMBL" id="JABMIG020000025">
    <property type="protein sequence ID" value="KAL3801615.1"/>
    <property type="molecule type" value="Genomic_DNA"/>
</dbReference>
<evidence type="ECO:0000256" key="2">
    <source>
        <dbReference type="SAM" id="MobiDB-lite"/>
    </source>
</evidence>
<feature type="compositionally biased region" description="Low complexity" evidence="2">
    <location>
        <begin position="792"/>
        <end position="822"/>
    </location>
</feature>
<dbReference type="Proteomes" id="UP001516023">
    <property type="component" value="Unassembled WGS sequence"/>
</dbReference>
<feature type="compositionally biased region" description="Pro residues" evidence="2">
    <location>
        <begin position="779"/>
        <end position="789"/>
    </location>
</feature>
<keyword evidence="6" id="KW-1185">Reference proteome</keyword>
<evidence type="ECO:0000259" key="4">
    <source>
        <dbReference type="PROSITE" id="PS50215"/>
    </source>
</evidence>
<keyword evidence="1" id="KW-0479">Metal-binding</keyword>
<feature type="compositionally biased region" description="Polar residues" evidence="2">
    <location>
        <begin position="755"/>
        <end position="778"/>
    </location>
</feature>